<dbReference type="Gene3D" id="3.20.20.70">
    <property type="entry name" value="Aldolase class I"/>
    <property type="match status" value="1"/>
</dbReference>
<dbReference type="InterPro" id="IPR055268">
    <property type="entry name" value="PCB-like"/>
</dbReference>
<dbReference type="PANTHER" id="PTHR43778:SF2">
    <property type="entry name" value="PYRUVATE CARBOXYLASE, MITOCHONDRIAL"/>
    <property type="match status" value="1"/>
</dbReference>
<dbReference type="SUPFAM" id="SSF56059">
    <property type="entry name" value="Glutathione synthetase ATP-binding domain-like"/>
    <property type="match status" value="1"/>
</dbReference>
<dbReference type="EnsemblProtists" id="EOD28783">
    <property type="protein sequence ID" value="EOD28783"/>
    <property type="gene ID" value="EMIHUDRAFT_456927"/>
</dbReference>
<evidence type="ECO:0000259" key="10">
    <source>
        <dbReference type="PROSITE" id="PS50975"/>
    </source>
</evidence>
<organism evidence="12 13">
    <name type="scientific">Emiliania huxleyi (strain CCMP1516)</name>
    <dbReference type="NCBI Taxonomy" id="280463"/>
    <lineage>
        <taxon>Eukaryota</taxon>
        <taxon>Haptista</taxon>
        <taxon>Haptophyta</taxon>
        <taxon>Prymnesiophyceae</taxon>
        <taxon>Isochrysidales</taxon>
        <taxon>Noelaerhabdaceae</taxon>
        <taxon>Emiliania</taxon>
    </lineage>
</organism>
<dbReference type="AlphaFoldDB" id="A0A0D3JZ48"/>
<accession>A0A0D3JZ48</accession>
<feature type="chain" id="PRO_5044216254" description="Pyruvate carboxylase" evidence="8">
    <location>
        <begin position="17"/>
        <end position="569"/>
    </location>
</feature>
<dbReference type="CDD" id="cd06850">
    <property type="entry name" value="biotinyl_domain"/>
    <property type="match status" value="1"/>
</dbReference>
<keyword evidence="3 6" id="KW-0547">Nucleotide-binding</keyword>
<keyword evidence="1" id="KW-0436">Ligase</keyword>
<keyword evidence="2" id="KW-0479">Metal-binding</keyword>
<dbReference type="eggNOG" id="KOG0369">
    <property type="taxonomic scope" value="Eukaryota"/>
</dbReference>
<evidence type="ECO:0000259" key="11">
    <source>
        <dbReference type="PROSITE" id="PS50979"/>
    </source>
</evidence>
<dbReference type="InterPro" id="IPR005481">
    <property type="entry name" value="BC-like_N"/>
</dbReference>
<reference evidence="12" key="2">
    <citation type="submission" date="2024-10" db="UniProtKB">
        <authorList>
            <consortium name="EnsemblProtists"/>
        </authorList>
    </citation>
    <scope>IDENTIFICATION</scope>
</reference>
<keyword evidence="13" id="KW-1185">Reference proteome</keyword>
<dbReference type="GO" id="GO:0046872">
    <property type="term" value="F:metal ion binding"/>
    <property type="evidence" value="ECO:0007669"/>
    <property type="project" value="UniProtKB-KW"/>
</dbReference>
<evidence type="ECO:0000256" key="7">
    <source>
        <dbReference type="SAM" id="MobiDB-lite"/>
    </source>
</evidence>
<evidence type="ECO:0008006" key="14">
    <source>
        <dbReference type="Google" id="ProtNLM"/>
    </source>
</evidence>
<dbReference type="GeneID" id="17274328"/>
<dbReference type="Proteomes" id="UP000013827">
    <property type="component" value="Unassembled WGS sequence"/>
</dbReference>
<dbReference type="PROSITE" id="PS50975">
    <property type="entry name" value="ATP_GRASP"/>
    <property type="match status" value="1"/>
</dbReference>
<keyword evidence="8" id="KW-0732">Signal</keyword>
<dbReference type="InterPro" id="IPR016185">
    <property type="entry name" value="PreATP-grasp_dom_sf"/>
</dbReference>
<dbReference type="SUPFAM" id="SSF52440">
    <property type="entry name" value="PreATP-grasp domain"/>
    <property type="match status" value="1"/>
</dbReference>
<evidence type="ECO:0000256" key="6">
    <source>
        <dbReference type="PROSITE-ProRule" id="PRU00409"/>
    </source>
</evidence>
<dbReference type="GO" id="GO:0005524">
    <property type="term" value="F:ATP binding"/>
    <property type="evidence" value="ECO:0007669"/>
    <property type="project" value="UniProtKB-UniRule"/>
</dbReference>
<sequence>MTKILLMLALALGAAGLRWPAAVPQRRATSGRAAGARLERAVGPVAVAPVEAPSVSRSSESAVDAMRGAAEAPSPFKKLMAANRAEIAVRIMRAATELNVATVAIYGYEDRFSQHRWGADQSFQLEKKDPADAAVRAYLDIEQIVALAKREGVDAIHPGYGFLSESPEFAQACSDAGITFVGPTVANLKTFSDKTTARVAAIAADVPPVTTEAGARAFVEEYGLPVIIKAAMGGGGKGMRLVRDMEELGASFASASTEAEAAFGDGSVTPSSKVVGDLAQLMVAQKLEPDQLIEQAESLAFPDSVVSYFQGGIGLPPGGFPEPLRSKVLKGRSLEDGRAAYDGRPGATMKPYDFDKELGLLQASYPSNKGERDALSYALYPQVFRDWQEHRAVYGEVEALPTEAFLHPMAVGDEVEFATEPGRSWIVKLVSVPKPDENGQTQVIMELNGERWFVPVTDNSVQSATAREKAGGSPGSVGSPMPGVVVDVKVKPGDTIREGEPLVVLSAMKMETAIPAPASGVVERLLVSAGDKVEGDDLLAQIGEGAPKEEGGSSAKGGLFSSLFKGSGE</sequence>
<feature type="compositionally biased region" description="Low complexity" evidence="7">
    <location>
        <begin position="556"/>
        <end position="569"/>
    </location>
</feature>
<dbReference type="GO" id="GO:0006094">
    <property type="term" value="P:gluconeogenesis"/>
    <property type="evidence" value="ECO:0007669"/>
    <property type="project" value="TreeGrafter"/>
</dbReference>
<feature type="domain" description="Lipoyl-binding" evidence="9">
    <location>
        <begin position="467"/>
        <end position="543"/>
    </location>
</feature>
<dbReference type="RefSeq" id="XP_005781212.1">
    <property type="nucleotide sequence ID" value="XM_005781155.1"/>
</dbReference>
<dbReference type="InterPro" id="IPR001882">
    <property type="entry name" value="Biotin_BS"/>
</dbReference>
<dbReference type="FunFam" id="2.40.50.100:FF:000003">
    <property type="entry name" value="Acetyl-CoA carboxylase biotin carboxyl carrier protein"/>
    <property type="match status" value="1"/>
</dbReference>
<evidence type="ECO:0000313" key="13">
    <source>
        <dbReference type="Proteomes" id="UP000013827"/>
    </source>
</evidence>
<dbReference type="PROSITE" id="PS50979">
    <property type="entry name" value="BC"/>
    <property type="match status" value="1"/>
</dbReference>
<evidence type="ECO:0000313" key="12">
    <source>
        <dbReference type="EnsemblProtists" id="EOD28783"/>
    </source>
</evidence>
<dbReference type="Gene3D" id="3.40.50.20">
    <property type="match status" value="1"/>
</dbReference>
<keyword evidence="4 6" id="KW-0067">ATP-binding</keyword>
<dbReference type="PROSITE" id="PS50968">
    <property type="entry name" value="BIOTINYL_LIPOYL"/>
    <property type="match status" value="1"/>
</dbReference>
<evidence type="ECO:0000256" key="5">
    <source>
        <dbReference type="ARBA" id="ARBA00023267"/>
    </source>
</evidence>
<dbReference type="STRING" id="2903.R1D0C2"/>
<evidence type="ECO:0000256" key="8">
    <source>
        <dbReference type="SAM" id="SignalP"/>
    </source>
</evidence>
<reference evidence="13" key="1">
    <citation type="journal article" date="2013" name="Nature">
        <title>Pan genome of the phytoplankton Emiliania underpins its global distribution.</title>
        <authorList>
            <person name="Read B.A."/>
            <person name="Kegel J."/>
            <person name="Klute M.J."/>
            <person name="Kuo A."/>
            <person name="Lefebvre S.C."/>
            <person name="Maumus F."/>
            <person name="Mayer C."/>
            <person name="Miller J."/>
            <person name="Monier A."/>
            <person name="Salamov A."/>
            <person name="Young J."/>
            <person name="Aguilar M."/>
            <person name="Claverie J.M."/>
            <person name="Frickenhaus S."/>
            <person name="Gonzalez K."/>
            <person name="Herman E.K."/>
            <person name="Lin Y.C."/>
            <person name="Napier J."/>
            <person name="Ogata H."/>
            <person name="Sarno A.F."/>
            <person name="Shmutz J."/>
            <person name="Schroeder D."/>
            <person name="de Vargas C."/>
            <person name="Verret F."/>
            <person name="von Dassow P."/>
            <person name="Valentin K."/>
            <person name="Van de Peer Y."/>
            <person name="Wheeler G."/>
            <person name="Dacks J.B."/>
            <person name="Delwiche C.F."/>
            <person name="Dyhrman S.T."/>
            <person name="Glockner G."/>
            <person name="John U."/>
            <person name="Richards T."/>
            <person name="Worden A.Z."/>
            <person name="Zhang X."/>
            <person name="Grigoriev I.V."/>
            <person name="Allen A.E."/>
            <person name="Bidle K."/>
            <person name="Borodovsky M."/>
            <person name="Bowler C."/>
            <person name="Brownlee C."/>
            <person name="Cock J.M."/>
            <person name="Elias M."/>
            <person name="Gladyshev V.N."/>
            <person name="Groth M."/>
            <person name="Guda C."/>
            <person name="Hadaegh A."/>
            <person name="Iglesias-Rodriguez M.D."/>
            <person name="Jenkins J."/>
            <person name="Jones B.M."/>
            <person name="Lawson T."/>
            <person name="Leese F."/>
            <person name="Lindquist E."/>
            <person name="Lobanov A."/>
            <person name="Lomsadze A."/>
            <person name="Malik S.B."/>
            <person name="Marsh M.E."/>
            <person name="Mackinder L."/>
            <person name="Mock T."/>
            <person name="Mueller-Roeber B."/>
            <person name="Pagarete A."/>
            <person name="Parker M."/>
            <person name="Probert I."/>
            <person name="Quesneville H."/>
            <person name="Raines C."/>
            <person name="Rensing S.A."/>
            <person name="Riano-Pachon D.M."/>
            <person name="Richier S."/>
            <person name="Rokitta S."/>
            <person name="Shiraiwa Y."/>
            <person name="Soanes D.M."/>
            <person name="van der Giezen M."/>
            <person name="Wahlund T.M."/>
            <person name="Williams B."/>
            <person name="Wilson W."/>
            <person name="Wolfe G."/>
            <person name="Wurch L.L."/>
        </authorList>
    </citation>
    <scope>NUCLEOTIDE SEQUENCE</scope>
</reference>
<dbReference type="SUPFAM" id="SSF89000">
    <property type="entry name" value="post-HMGL domain-like"/>
    <property type="match status" value="1"/>
</dbReference>
<proteinExistence type="predicted"/>
<dbReference type="InterPro" id="IPR011761">
    <property type="entry name" value="ATP-grasp"/>
</dbReference>
<dbReference type="PROSITE" id="PS00188">
    <property type="entry name" value="BIOTIN"/>
    <property type="match status" value="1"/>
</dbReference>
<protein>
    <recommendedName>
        <fullName evidence="14">Pyruvate carboxylase</fullName>
    </recommendedName>
</protein>
<feature type="region of interest" description="Disordered" evidence="7">
    <location>
        <begin position="543"/>
        <end position="569"/>
    </location>
</feature>
<feature type="signal peptide" evidence="8">
    <location>
        <begin position="1"/>
        <end position="16"/>
    </location>
</feature>
<evidence type="ECO:0000256" key="4">
    <source>
        <dbReference type="ARBA" id="ARBA00022840"/>
    </source>
</evidence>
<dbReference type="InterPro" id="IPR013785">
    <property type="entry name" value="Aldolase_TIM"/>
</dbReference>
<dbReference type="HOGENOM" id="CLU_479359_0_0_1"/>
<dbReference type="InterPro" id="IPR000089">
    <property type="entry name" value="Biotin_lipoyl"/>
</dbReference>
<name>A0A0D3JZ48_EMIH1</name>
<dbReference type="GO" id="GO:0005737">
    <property type="term" value="C:cytoplasm"/>
    <property type="evidence" value="ECO:0007669"/>
    <property type="project" value="TreeGrafter"/>
</dbReference>
<feature type="domain" description="Biotin carboxylation" evidence="11">
    <location>
        <begin position="75"/>
        <end position="569"/>
    </location>
</feature>
<dbReference type="GO" id="GO:0004736">
    <property type="term" value="F:pyruvate carboxylase activity"/>
    <property type="evidence" value="ECO:0007669"/>
    <property type="project" value="TreeGrafter"/>
</dbReference>
<evidence type="ECO:0000256" key="2">
    <source>
        <dbReference type="ARBA" id="ARBA00022723"/>
    </source>
</evidence>
<dbReference type="Pfam" id="PF00289">
    <property type="entry name" value="Biotin_carb_N"/>
    <property type="match status" value="1"/>
</dbReference>
<dbReference type="Pfam" id="PF02436">
    <property type="entry name" value="PYC_OADA"/>
    <property type="match status" value="1"/>
</dbReference>
<dbReference type="Gene3D" id="2.40.50.100">
    <property type="match status" value="1"/>
</dbReference>
<dbReference type="Gene3D" id="3.10.600.10">
    <property type="entry name" value="pyruvate carboxylase f1077a mutant domain"/>
    <property type="match status" value="1"/>
</dbReference>
<feature type="domain" description="ATP-grasp" evidence="10">
    <location>
        <begin position="193"/>
        <end position="247"/>
    </location>
</feature>
<evidence type="ECO:0000256" key="1">
    <source>
        <dbReference type="ARBA" id="ARBA00022598"/>
    </source>
</evidence>
<dbReference type="InterPro" id="IPR003379">
    <property type="entry name" value="Carboxylase_cons_dom"/>
</dbReference>
<evidence type="ECO:0000259" key="9">
    <source>
        <dbReference type="PROSITE" id="PS50968"/>
    </source>
</evidence>
<dbReference type="InterPro" id="IPR011053">
    <property type="entry name" value="Single_hybrid_motif"/>
</dbReference>
<evidence type="ECO:0000256" key="3">
    <source>
        <dbReference type="ARBA" id="ARBA00022741"/>
    </source>
</evidence>
<dbReference type="SUPFAM" id="SSF51230">
    <property type="entry name" value="Single hybrid motif"/>
    <property type="match status" value="1"/>
</dbReference>
<keyword evidence="5" id="KW-0092">Biotin</keyword>
<dbReference type="PaxDb" id="2903-EOD28783"/>
<dbReference type="Pfam" id="PF00364">
    <property type="entry name" value="Biotin_lipoyl"/>
    <property type="match status" value="1"/>
</dbReference>
<dbReference type="InterPro" id="IPR011764">
    <property type="entry name" value="Biotin_carboxylation_dom"/>
</dbReference>
<dbReference type="PANTHER" id="PTHR43778">
    <property type="entry name" value="PYRUVATE CARBOXYLASE"/>
    <property type="match status" value="1"/>
</dbReference>
<dbReference type="KEGG" id="ehx:EMIHUDRAFT_456927"/>